<dbReference type="RefSeq" id="WP_077114763.1">
    <property type="nucleotide sequence ID" value="NZ_LOKT01000001.1"/>
</dbReference>
<dbReference type="AlphaFoldDB" id="A0A1V2TMT7"/>
<dbReference type="PANTHER" id="PTHR35176:SF2">
    <property type="entry name" value="F420H(2)-DEPENDENT REDUCTASE RV1155"/>
    <property type="match status" value="1"/>
</dbReference>
<dbReference type="InterPro" id="IPR019967">
    <property type="entry name" value="F420-dep_enz_PPOX_Rv0121"/>
</dbReference>
<dbReference type="SUPFAM" id="SSF50475">
    <property type="entry name" value="FMN-binding split barrel"/>
    <property type="match status" value="1"/>
</dbReference>
<dbReference type="PANTHER" id="PTHR35176">
    <property type="entry name" value="HEME OXYGENASE HI_0854-RELATED"/>
    <property type="match status" value="1"/>
</dbReference>
<evidence type="ECO:0000259" key="2">
    <source>
        <dbReference type="Pfam" id="PF01243"/>
    </source>
</evidence>
<protein>
    <submittedName>
        <fullName evidence="3">PPOX class F420-dependent oxidoreductase</fullName>
    </submittedName>
</protein>
<dbReference type="GO" id="GO:0070967">
    <property type="term" value="F:coenzyme F420 binding"/>
    <property type="evidence" value="ECO:0007669"/>
    <property type="project" value="TreeGrafter"/>
</dbReference>
<dbReference type="Gene3D" id="2.30.110.10">
    <property type="entry name" value="Electron Transport, Fmn-binding Protein, Chain A"/>
    <property type="match status" value="1"/>
</dbReference>
<dbReference type="InterPro" id="IPR012349">
    <property type="entry name" value="Split_barrel_FMN-bd"/>
</dbReference>
<reference evidence="3 4" key="1">
    <citation type="journal article" date="2016" name="Antonie Van Leeuwenhoek">
        <title>Nocardia donostiensis sp. nov., isolated from human respiratory specimens.</title>
        <authorList>
            <person name="Ercibengoa M."/>
            <person name="Bell M."/>
            <person name="Marimon J.M."/>
            <person name="Humrighouse B."/>
            <person name="Klenk H.P."/>
            <person name="Potter G."/>
            <person name="Perez-Trallero E."/>
        </authorList>
    </citation>
    <scope>NUCLEOTIDE SEQUENCE [LARGE SCALE GENOMIC DNA]</scope>
    <source>
        <strain evidence="3 4">X1655</strain>
    </source>
</reference>
<organism evidence="3 4">
    <name type="scientific">Nocardia donostiensis</name>
    <dbReference type="NCBI Taxonomy" id="1538463"/>
    <lineage>
        <taxon>Bacteria</taxon>
        <taxon>Bacillati</taxon>
        <taxon>Actinomycetota</taxon>
        <taxon>Actinomycetes</taxon>
        <taxon>Mycobacteriales</taxon>
        <taxon>Nocardiaceae</taxon>
        <taxon>Nocardia</taxon>
    </lineage>
</organism>
<sequence length="135" mass="14653">MSGDEARARFAGSRVARLATVTEGGLPHLVPIVFAVVGEVIYTSVDAKPKTTTALRRLANIAANPGVAVLADHYCEDWAQLWWVRADGDARIAGNEEARTALTHLAQRYPVYTTQPPPGPMIAIEVRRWSGWSAS</sequence>
<name>A0A1V2TMT7_9NOCA</name>
<dbReference type="EMBL" id="MUMY01000001">
    <property type="protein sequence ID" value="ONM50783.1"/>
    <property type="molecule type" value="Genomic_DNA"/>
</dbReference>
<dbReference type="STRING" id="1538463.B0T36_00445"/>
<evidence type="ECO:0000313" key="3">
    <source>
        <dbReference type="EMBL" id="ONM50783.1"/>
    </source>
</evidence>
<accession>A0A1V2TMT7</accession>
<keyword evidence="1" id="KW-0560">Oxidoreductase</keyword>
<keyword evidence="4" id="KW-1185">Reference proteome</keyword>
<dbReference type="InterPro" id="IPR052019">
    <property type="entry name" value="F420H2_bilvrd_red/Heme_oxyg"/>
</dbReference>
<evidence type="ECO:0000256" key="1">
    <source>
        <dbReference type="ARBA" id="ARBA00023002"/>
    </source>
</evidence>
<dbReference type="OrthoDB" id="9812086at2"/>
<gene>
    <name evidence="3" type="ORF">B0T46_01740</name>
</gene>
<comment type="caution">
    <text evidence="3">The sequence shown here is derived from an EMBL/GenBank/DDBJ whole genome shotgun (WGS) entry which is preliminary data.</text>
</comment>
<dbReference type="Proteomes" id="UP000188836">
    <property type="component" value="Unassembled WGS sequence"/>
</dbReference>
<dbReference type="InterPro" id="IPR011576">
    <property type="entry name" value="Pyridox_Oxase_N"/>
</dbReference>
<dbReference type="NCBIfam" id="TIGR03668">
    <property type="entry name" value="Rv0121_F420"/>
    <property type="match status" value="1"/>
</dbReference>
<feature type="domain" description="Pyridoxamine 5'-phosphate oxidase N-terminal" evidence="2">
    <location>
        <begin position="4"/>
        <end position="132"/>
    </location>
</feature>
<dbReference type="GO" id="GO:0005829">
    <property type="term" value="C:cytosol"/>
    <property type="evidence" value="ECO:0007669"/>
    <property type="project" value="TreeGrafter"/>
</dbReference>
<dbReference type="Pfam" id="PF01243">
    <property type="entry name" value="PNPOx_N"/>
    <property type="match status" value="1"/>
</dbReference>
<proteinExistence type="predicted"/>
<dbReference type="GO" id="GO:0016627">
    <property type="term" value="F:oxidoreductase activity, acting on the CH-CH group of donors"/>
    <property type="evidence" value="ECO:0007669"/>
    <property type="project" value="TreeGrafter"/>
</dbReference>
<evidence type="ECO:0000313" key="4">
    <source>
        <dbReference type="Proteomes" id="UP000188836"/>
    </source>
</evidence>